<sequence length="143" mass="16301">MTDIAFHFNVPDRLGYVCRLLRKAVTGGVKVVVTGPQDELSQLDTDLWALSTTDFVTHVGLDAPRSVLEKSSVVLADVLDGINIHSVLVNLWPLVPDGFDRYERVIEIVSQDETDRQQARRRWKYYAQTGFHLVRHDLQKVNK</sequence>
<evidence type="ECO:0000313" key="2">
    <source>
        <dbReference type="Proteomes" id="UP000824366"/>
    </source>
</evidence>
<dbReference type="RefSeq" id="WP_223903612.1">
    <property type="nucleotide sequence ID" value="NZ_AP024238.1"/>
</dbReference>
<name>A0ABM7MMT9_9BURK</name>
<dbReference type="InterPro" id="IPR007459">
    <property type="entry name" value="DNA_pol3_chi"/>
</dbReference>
<protein>
    <recommendedName>
        <fullName evidence="3">DNA polymerase III subunit chi</fullName>
    </recommendedName>
</protein>
<evidence type="ECO:0008006" key="3">
    <source>
        <dbReference type="Google" id="ProtNLM"/>
    </source>
</evidence>
<evidence type="ECO:0000313" key="1">
    <source>
        <dbReference type="EMBL" id="BCO27572.1"/>
    </source>
</evidence>
<reference evidence="1 2" key="1">
    <citation type="journal article" date="2021" name="Microbiol. Spectr.">
        <title>A Single Bacterium Capable of Oxidation and Reduction of Iron at Circumneutral pH.</title>
        <authorList>
            <person name="Kato S."/>
            <person name="Ohkuma M."/>
        </authorList>
    </citation>
    <scope>NUCLEOTIDE SEQUENCE [LARGE SCALE GENOMIC DNA]</scope>
    <source>
        <strain evidence="1 2">MIZ03</strain>
    </source>
</reference>
<dbReference type="SUPFAM" id="SSF102400">
    <property type="entry name" value="DNA polymerase III chi subunit"/>
    <property type="match status" value="1"/>
</dbReference>
<dbReference type="InterPro" id="IPR036768">
    <property type="entry name" value="PolIII_chi_sf"/>
</dbReference>
<keyword evidence="2" id="KW-1185">Reference proteome</keyword>
<accession>A0ABM7MMT9</accession>
<dbReference type="Pfam" id="PF04364">
    <property type="entry name" value="DNA_pol3_chi"/>
    <property type="match status" value="1"/>
</dbReference>
<proteinExistence type="predicted"/>
<dbReference type="PANTHER" id="PTHR38767">
    <property type="entry name" value="DNA POLYMERASE III SUBUNIT CHI"/>
    <property type="match status" value="1"/>
</dbReference>
<dbReference type="Proteomes" id="UP000824366">
    <property type="component" value="Chromosome"/>
</dbReference>
<dbReference type="Gene3D" id="3.40.50.10110">
    <property type="entry name" value="DNA polymerase III subunit chi"/>
    <property type="match status" value="1"/>
</dbReference>
<organism evidence="1 2">
    <name type="scientific">Rhodoferax lithotrophicus</name>
    <dbReference type="NCBI Taxonomy" id="2798804"/>
    <lineage>
        <taxon>Bacteria</taxon>
        <taxon>Pseudomonadati</taxon>
        <taxon>Pseudomonadota</taxon>
        <taxon>Betaproteobacteria</taxon>
        <taxon>Burkholderiales</taxon>
        <taxon>Comamonadaceae</taxon>
        <taxon>Rhodoferax</taxon>
    </lineage>
</organism>
<dbReference type="PANTHER" id="PTHR38767:SF1">
    <property type="entry name" value="DNA POLYMERASE III SUBUNIT CHI"/>
    <property type="match status" value="1"/>
</dbReference>
<dbReference type="EMBL" id="AP024238">
    <property type="protein sequence ID" value="BCO27572.1"/>
    <property type="molecule type" value="Genomic_DNA"/>
</dbReference>
<gene>
    <name evidence="1" type="ORF">MIZ03_2461</name>
</gene>